<dbReference type="InterPro" id="IPR036928">
    <property type="entry name" value="AS_sf"/>
</dbReference>
<evidence type="ECO:0000313" key="3">
    <source>
        <dbReference type="Proteomes" id="UP001500984"/>
    </source>
</evidence>
<dbReference type="PROSITE" id="PS00571">
    <property type="entry name" value="AMIDASES"/>
    <property type="match status" value="1"/>
</dbReference>
<dbReference type="EMBL" id="BAAAPZ010000019">
    <property type="protein sequence ID" value="GAA2106132.1"/>
    <property type="molecule type" value="Genomic_DNA"/>
</dbReference>
<feature type="domain" description="Amidase" evidence="1">
    <location>
        <begin position="25"/>
        <end position="462"/>
    </location>
</feature>
<keyword evidence="3" id="KW-1185">Reference proteome</keyword>
<dbReference type="PANTHER" id="PTHR11895">
    <property type="entry name" value="TRANSAMIDASE"/>
    <property type="match status" value="1"/>
</dbReference>
<comment type="caution">
    <text evidence="2">The sequence shown here is derived from an EMBL/GenBank/DDBJ whole genome shotgun (WGS) entry which is preliminary data.</text>
</comment>
<gene>
    <name evidence="2" type="ORF">GCM10009823_31990</name>
</gene>
<dbReference type="Proteomes" id="UP001500984">
    <property type="component" value="Unassembled WGS sequence"/>
</dbReference>
<organism evidence="2 3">
    <name type="scientific">Brevibacterium salitolerans</name>
    <dbReference type="NCBI Taxonomy" id="1403566"/>
    <lineage>
        <taxon>Bacteria</taxon>
        <taxon>Bacillati</taxon>
        <taxon>Actinomycetota</taxon>
        <taxon>Actinomycetes</taxon>
        <taxon>Micrococcales</taxon>
        <taxon>Brevibacteriaceae</taxon>
        <taxon>Brevibacterium</taxon>
    </lineage>
</organism>
<dbReference type="Gene3D" id="3.90.1300.10">
    <property type="entry name" value="Amidase signature (AS) domain"/>
    <property type="match status" value="1"/>
</dbReference>
<reference evidence="3" key="1">
    <citation type="journal article" date="2019" name="Int. J. Syst. Evol. Microbiol.">
        <title>The Global Catalogue of Microorganisms (GCM) 10K type strain sequencing project: providing services to taxonomists for standard genome sequencing and annotation.</title>
        <authorList>
            <consortium name="The Broad Institute Genomics Platform"/>
            <consortium name="The Broad Institute Genome Sequencing Center for Infectious Disease"/>
            <person name="Wu L."/>
            <person name="Ma J."/>
        </authorList>
    </citation>
    <scope>NUCLEOTIDE SEQUENCE [LARGE SCALE GENOMIC DNA]</scope>
    <source>
        <strain evidence="3">JCM 15900</strain>
    </source>
</reference>
<sequence length="481" mass="50856">MTDLTWLSTRELASRLRTGEVSAREALEAHLDRIDAVNPALNAVVTLDADTARAQASAADEAYARGERLGLLHGVPMTHKDTHDTRGMRTTLGSPVFADRVPESDDLLISRLRAAGVITTGKTNVPEFAAGSHTFNPVFGTTVNPYDTSRTSGGSSGGVSAAIAAGIQASGDGSDMGGSLRTPGSFTNTVGLRPSNGRIPHALPGRPWAWLGQQGFMAREVADVALLMQAGAGPAAGAPQSLRETGEVFDRPEFARDGEGEGLRGLRVGFSADLDGRLRVERPVRAVVEASRSVFESAGAHVDEAVPDLDDADEVFRVQRAYDFACSNGPVLKEHRDQMKDFVIWNTEMGLGLTVEELIGAEAGRGRLLAATEAFFAEHDLLVTTTSQVLPFDAGIEYPTEIEGTALHTYLDWMRAATLISATGCPAVTVPAGFTPPLPGAPTGLPVGIQLVAAPGKDVELLLAAKAFEELTGHHRVRPQL</sequence>
<evidence type="ECO:0000259" key="1">
    <source>
        <dbReference type="Pfam" id="PF01425"/>
    </source>
</evidence>
<protein>
    <submittedName>
        <fullName evidence="2">Amidase</fullName>
    </submittedName>
</protein>
<accession>A0ABP5IT36</accession>
<dbReference type="PANTHER" id="PTHR11895:SF76">
    <property type="entry name" value="INDOLEACETAMIDE HYDROLASE"/>
    <property type="match status" value="1"/>
</dbReference>
<dbReference type="SUPFAM" id="SSF75304">
    <property type="entry name" value="Amidase signature (AS) enzymes"/>
    <property type="match status" value="1"/>
</dbReference>
<dbReference type="InterPro" id="IPR023631">
    <property type="entry name" value="Amidase_dom"/>
</dbReference>
<dbReference type="RefSeq" id="WP_344338502.1">
    <property type="nucleotide sequence ID" value="NZ_BAAAPZ010000019.1"/>
</dbReference>
<proteinExistence type="predicted"/>
<dbReference type="Pfam" id="PF01425">
    <property type="entry name" value="Amidase"/>
    <property type="match status" value="1"/>
</dbReference>
<name>A0ABP5IT36_9MICO</name>
<dbReference type="InterPro" id="IPR000120">
    <property type="entry name" value="Amidase"/>
</dbReference>
<dbReference type="InterPro" id="IPR020556">
    <property type="entry name" value="Amidase_CS"/>
</dbReference>
<evidence type="ECO:0000313" key="2">
    <source>
        <dbReference type="EMBL" id="GAA2106132.1"/>
    </source>
</evidence>